<organism evidence="6 7">
    <name type="scientific">Limobrevibacterium gyesilva</name>
    <dbReference type="NCBI Taxonomy" id="2991712"/>
    <lineage>
        <taxon>Bacteria</taxon>
        <taxon>Pseudomonadati</taxon>
        <taxon>Pseudomonadota</taxon>
        <taxon>Alphaproteobacteria</taxon>
        <taxon>Acetobacterales</taxon>
        <taxon>Acetobacteraceae</taxon>
        <taxon>Limobrevibacterium</taxon>
    </lineage>
</organism>
<proteinExistence type="predicted"/>
<keyword evidence="2" id="KW-0520">NAD</keyword>
<dbReference type="InterPro" id="IPR036291">
    <property type="entry name" value="NAD(P)-bd_dom_sf"/>
</dbReference>
<gene>
    <name evidence="6" type="ORF">OL599_09175</name>
</gene>
<dbReference type="GO" id="GO:0050661">
    <property type="term" value="F:NADP binding"/>
    <property type="evidence" value="ECO:0007669"/>
    <property type="project" value="InterPro"/>
</dbReference>
<evidence type="ECO:0000313" key="7">
    <source>
        <dbReference type="Proteomes" id="UP001165679"/>
    </source>
</evidence>
<protein>
    <submittedName>
        <fullName evidence="6">NAD(P)-dependent oxidoreductase</fullName>
    </submittedName>
</protein>
<feature type="domain" description="3-hydroxyisobutyrate dehydrogenase-like NAD-binding" evidence="5">
    <location>
        <begin position="163"/>
        <end position="283"/>
    </location>
</feature>
<dbReference type="PANTHER" id="PTHR22981:SF7">
    <property type="entry name" value="3-HYDROXYISOBUTYRATE DEHYDROGENASE, MITOCHONDRIAL"/>
    <property type="match status" value="1"/>
</dbReference>
<dbReference type="AlphaFoldDB" id="A0AA42CE31"/>
<dbReference type="InterPro" id="IPR029154">
    <property type="entry name" value="HIBADH-like_NADP-bd"/>
</dbReference>
<dbReference type="Gene3D" id="1.10.1040.10">
    <property type="entry name" value="N-(1-d-carboxylethyl)-l-norvaline Dehydrogenase, domain 2"/>
    <property type="match status" value="1"/>
</dbReference>
<evidence type="ECO:0000256" key="2">
    <source>
        <dbReference type="ARBA" id="ARBA00023027"/>
    </source>
</evidence>
<dbReference type="PIRSF" id="PIRSF000103">
    <property type="entry name" value="HIBADH"/>
    <property type="match status" value="1"/>
</dbReference>
<evidence type="ECO:0000259" key="4">
    <source>
        <dbReference type="Pfam" id="PF03446"/>
    </source>
</evidence>
<reference evidence="6" key="1">
    <citation type="submission" date="2022-09" db="EMBL/GenBank/DDBJ databases">
        <title>Rhodovastum sp. nov. RN2-1 isolated from soil in Seongnam, South Korea.</title>
        <authorList>
            <person name="Le N.T."/>
        </authorList>
    </citation>
    <scope>NUCLEOTIDE SEQUENCE</scope>
    <source>
        <strain evidence="6">RN2-1</strain>
    </source>
</reference>
<evidence type="ECO:0000259" key="5">
    <source>
        <dbReference type="Pfam" id="PF14833"/>
    </source>
</evidence>
<dbReference type="SUPFAM" id="SSF51735">
    <property type="entry name" value="NAD(P)-binding Rossmann-fold domains"/>
    <property type="match status" value="1"/>
</dbReference>
<dbReference type="InterPro" id="IPR015815">
    <property type="entry name" value="HIBADH-related"/>
</dbReference>
<evidence type="ECO:0000256" key="3">
    <source>
        <dbReference type="PIRSR" id="PIRSR000103-1"/>
    </source>
</evidence>
<evidence type="ECO:0000256" key="1">
    <source>
        <dbReference type="ARBA" id="ARBA00023002"/>
    </source>
</evidence>
<dbReference type="Gene3D" id="3.40.50.720">
    <property type="entry name" value="NAD(P)-binding Rossmann-like Domain"/>
    <property type="match status" value="1"/>
</dbReference>
<reference evidence="6" key="2">
    <citation type="submission" date="2022-10" db="EMBL/GenBank/DDBJ databases">
        <authorList>
            <person name="Trinh H.N."/>
        </authorList>
    </citation>
    <scope>NUCLEOTIDE SEQUENCE</scope>
    <source>
        <strain evidence="6">RN2-1</strain>
    </source>
</reference>
<feature type="active site" evidence="3">
    <location>
        <position position="169"/>
    </location>
</feature>
<keyword evidence="1" id="KW-0560">Oxidoreductase</keyword>
<dbReference type="Proteomes" id="UP001165679">
    <property type="component" value="Unassembled WGS sequence"/>
</dbReference>
<dbReference type="InterPro" id="IPR008927">
    <property type="entry name" value="6-PGluconate_DH-like_C_sf"/>
</dbReference>
<dbReference type="InterPro" id="IPR013328">
    <property type="entry name" value="6PGD_dom2"/>
</dbReference>
<dbReference type="RefSeq" id="WP_264713409.1">
    <property type="nucleotide sequence ID" value="NZ_JAPDNT010000005.1"/>
</dbReference>
<dbReference type="SUPFAM" id="SSF48179">
    <property type="entry name" value="6-phosphogluconate dehydrogenase C-terminal domain-like"/>
    <property type="match status" value="1"/>
</dbReference>
<dbReference type="GO" id="GO:0051287">
    <property type="term" value="F:NAD binding"/>
    <property type="evidence" value="ECO:0007669"/>
    <property type="project" value="InterPro"/>
</dbReference>
<dbReference type="EMBL" id="JAPDNT010000005">
    <property type="protein sequence ID" value="MCW3474754.1"/>
    <property type="molecule type" value="Genomic_DNA"/>
</dbReference>
<evidence type="ECO:0000313" key="6">
    <source>
        <dbReference type="EMBL" id="MCW3474754.1"/>
    </source>
</evidence>
<feature type="domain" description="6-phosphogluconate dehydrogenase NADP-binding" evidence="4">
    <location>
        <begin position="2"/>
        <end position="157"/>
    </location>
</feature>
<comment type="caution">
    <text evidence="6">The sequence shown here is derived from an EMBL/GenBank/DDBJ whole genome shotgun (WGS) entry which is preliminary data.</text>
</comment>
<name>A0AA42CE31_9PROT</name>
<dbReference type="Pfam" id="PF03446">
    <property type="entry name" value="NAD_binding_2"/>
    <property type="match status" value="1"/>
</dbReference>
<dbReference type="GO" id="GO:0016616">
    <property type="term" value="F:oxidoreductase activity, acting on the CH-OH group of donors, NAD or NADP as acceptor"/>
    <property type="evidence" value="ECO:0007669"/>
    <property type="project" value="TreeGrafter"/>
</dbReference>
<dbReference type="Pfam" id="PF14833">
    <property type="entry name" value="NAD_binding_11"/>
    <property type="match status" value="1"/>
</dbReference>
<dbReference type="PANTHER" id="PTHR22981">
    <property type="entry name" value="3-HYDROXYISOBUTYRATE DEHYDROGENASE-RELATED"/>
    <property type="match status" value="1"/>
</dbReference>
<sequence length="294" mass="30480">MLGFVGVGRMGGPMAGRLLDAGYSLCVYDRDPEAAAPLVARGARLARSPAEVASTAEIVLMSLPTPDVVKAVTLGENGIAGGNRVRSLIDLSTTGPGAATIAARGMAERDVTWIDAPVSGGVAGAKAGTLAVMVSCPRETYDTKIAPILKVFGKTFYTGDKPGLAQTAKLVNNLLAAAALVISSEGMAMGVKAGLDPKVLLDIINVSSGRNSATQDKFPRSILPGTFDYGFTTALSYKDVRLCLDEAEAMGIPMIMGAVVRQILALTQAKYGPDSDFTSIAKLSEEWAGVEIRG</sequence>
<dbReference type="InterPro" id="IPR006115">
    <property type="entry name" value="6PGDH_NADP-bd"/>
</dbReference>
<keyword evidence="7" id="KW-1185">Reference proteome</keyword>
<accession>A0AA42CE31</accession>